<protein>
    <submittedName>
        <fullName evidence="1">Uncharacterized protein</fullName>
    </submittedName>
</protein>
<proteinExistence type="predicted"/>
<dbReference type="EMBL" id="CP021084">
    <property type="protein sequence ID" value="ASN83266.1"/>
    <property type="molecule type" value="Genomic_DNA"/>
</dbReference>
<name>A0A221T348_9DEIO</name>
<reference evidence="1 2" key="1">
    <citation type="submission" date="2017-05" db="EMBL/GenBank/DDBJ databases">
        <title>The complete genome sequence of Deinococcus ficus isolated from the rhizosphere of the Ficus religiosa L. in Taiwan.</title>
        <authorList>
            <person name="Wu K.-M."/>
            <person name="Liao T.-L."/>
            <person name="Liu Y.-M."/>
            <person name="Young C.-C."/>
            <person name="Tsai S.-F."/>
        </authorList>
    </citation>
    <scope>NUCLEOTIDE SEQUENCE [LARGE SCALE GENOMIC DNA]</scope>
    <source>
        <strain evidence="1 2">CC-FR2-10</strain>
        <plasmid evidence="2">pdfi3</plasmid>
    </source>
</reference>
<geneLocation type="plasmid" evidence="2">
    <name>pdfi3</name>
</geneLocation>
<keyword evidence="1" id="KW-0614">Plasmid</keyword>
<accession>A0A221T348</accession>
<organism evidence="1 2">
    <name type="scientific">Deinococcus ficus</name>
    <dbReference type="NCBI Taxonomy" id="317577"/>
    <lineage>
        <taxon>Bacteria</taxon>
        <taxon>Thermotogati</taxon>
        <taxon>Deinococcota</taxon>
        <taxon>Deinococci</taxon>
        <taxon>Deinococcales</taxon>
        <taxon>Deinococcaceae</taxon>
        <taxon>Deinococcus</taxon>
    </lineage>
</organism>
<dbReference type="AlphaFoldDB" id="A0A221T348"/>
<sequence length="60" mass="6715">MTLIDIDKIPCGFMLHFANGEQLEVRSSAPYLAEAVQCATQEIRDAVQRFLNGVYANELI</sequence>
<evidence type="ECO:0000313" key="2">
    <source>
        <dbReference type="Proteomes" id="UP000259030"/>
    </source>
</evidence>
<dbReference type="KEGG" id="dfc:DFI_18890"/>
<dbReference type="Proteomes" id="UP000259030">
    <property type="component" value="Plasmid pDFI3"/>
</dbReference>
<gene>
    <name evidence="1" type="ORF">DFI_18890</name>
</gene>
<evidence type="ECO:0000313" key="1">
    <source>
        <dbReference type="EMBL" id="ASN83266.1"/>
    </source>
</evidence>
<keyword evidence="2" id="KW-1185">Reference proteome</keyword>